<feature type="compositionally biased region" description="Basic and acidic residues" evidence="1">
    <location>
        <begin position="353"/>
        <end position="363"/>
    </location>
</feature>
<feature type="region of interest" description="Disordered" evidence="1">
    <location>
        <begin position="338"/>
        <end position="363"/>
    </location>
</feature>
<proteinExistence type="predicted"/>
<protein>
    <submittedName>
        <fullName evidence="2">Uncharacterized protein</fullName>
    </submittedName>
</protein>
<organism evidence="2 3">
    <name type="scientific">Tricholomella constricta</name>
    <dbReference type="NCBI Taxonomy" id="117010"/>
    <lineage>
        <taxon>Eukaryota</taxon>
        <taxon>Fungi</taxon>
        <taxon>Dikarya</taxon>
        <taxon>Basidiomycota</taxon>
        <taxon>Agaricomycotina</taxon>
        <taxon>Agaricomycetes</taxon>
        <taxon>Agaricomycetidae</taxon>
        <taxon>Agaricales</taxon>
        <taxon>Tricholomatineae</taxon>
        <taxon>Lyophyllaceae</taxon>
        <taxon>Tricholomella</taxon>
    </lineage>
</organism>
<dbReference type="AlphaFoldDB" id="A0A8H5MAR7"/>
<gene>
    <name evidence="2" type="ORF">D9615_000711</name>
</gene>
<keyword evidence="3" id="KW-1185">Reference proteome</keyword>
<dbReference type="OrthoDB" id="3210666at2759"/>
<comment type="caution">
    <text evidence="2">The sequence shown here is derived from an EMBL/GenBank/DDBJ whole genome shotgun (WGS) entry which is preliminary data.</text>
</comment>
<feature type="region of interest" description="Disordered" evidence="1">
    <location>
        <begin position="23"/>
        <end position="45"/>
    </location>
</feature>
<name>A0A8H5MAR7_9AGAR</name>
<dbReference type="EMBL" id="JAACJP010000001">
    <property type="protein sequence ID" value="KAF5387620.1"/>
    <property type="molecule type" value="Genomic_DNA"/>
</dbReference>
<sequence length="363" mass="40789">MSPAVVLNHKKSMQSYGRDTCPDYNSAVSRSNSDATTASRNVHWPSSEQSSIAPLNLQRPSPPLLKRERYLYTYNLLAPGTPLQFLISVEPMSGKSFPGKCTFRLSFRANGIERSICEPVVFRLHVDPRRLDFAVFIFPGKSSIPVGSLYSLRVWLRVNGVDHRVFADDELWVGKDLDFHSIANASFVRLKSVDSKSQVYHGFVGRALVTFTCRWHRVNENTYKYSLDYEANGVGANLFEDLRLRIDGDPRTVTFLIYSVPINSVPAGSSHRIRVWLKSLVNLSANTPAALPFHDSYIYQRIWKSDTFKIGARLDFESMSNKAIMGFAAGAPQMIMTSAARTPPPTAPSGDFPEEKTQRGYHE</sequence>
<accession>A0A8H5MAR7</accession>
<evidence type="ECO:0000313" key="2">
    <source>
        <dbReference type="EMBL" id="KAF5387620.1"/>
    </source>
</evidence>
<evidence type="ECO:0000313" key="3">
    <source>
        <dbReference type="Proteomes" id="UP000565441"/>
    </source>
</evidence>
<evidence type="ECO:0000256" key="1">
    <source>
        <dbReference type="SAM" id="MobiDB-lite"/>
    </source>
</evidence>
<dbReference type="Proteomes" id="UP000565441">
    <property type="component" value="Unassembled WGS sequence"/>
</dbReference>
<reference evidence="2 3" key="1">
    <citation type="journal article" date="2020" name="ISME J.">
        <title>Uncovering the hidden diversity of litter-decomposition mechanisms in mushroom-forming fungi.</title>
        <authorList>
            <person name="Floudas D."/>
            <person name="Bentzer J."/>
            <person name="Ahren D."/>
            <person name="Johansson T."/>
            <person name="Persson P."/>
            <person name="Tunlid A."/>
        </authorList>
    </citation>
    <scope>NUCLEOTIDE SEQUENCE [LARGE SCALE GENOMIC DNA]</scope>
    <source>
        <strain evidence="2 3">CBS 661.87</strain>
    </source>
</reference>
<feature type="compositionally biased region" description="Polar residues" evidence="1">
    <location>
        <begin position="26"/>
        <end position="45"/>
    </location>
</feature>